<dbReference type="GO" id="GO:1904262">
    <property type="term" value="P:negative regulation of TORC1 signaling"/>
    <property type="evidence" value="ECO:0007669"/>
    <property type="project" value="TreeGrafter"/>
</dbReference>
<reference evidence="4" key="1">
    <citation type="submission" date="2016-06" db="UniProtKB">
        <authorList>
            <consortium name="WormBaseParasite"/>
        </authorList>
    </citation>
    <scope>IDENTIFICATION</scope>
</reference>
<gene>
    <name evidence="2" type="ORF">SBAD_LOCUS10</name>
</gene>
<evidence type="ECO:0000313" key="4">
    <source>
        <dbReference type="WBParaSite" id="SBAD_0000000901-mRNA-1"/>
    </source>
</evidence>
<dbReference type="GO" id="GO:0030027">
    <property type="term" value="C:lamellipodium"/>
    <property type="evidence" value="ECO:0007669"/>
    <property type="project" value="TreeGrafter"/>
</dbReference>
<keyword evidence="1" id="KW-0812">Transmembrane</keyword>
<dbReference type="WBParaSite" id="SBAD_0000000901-mRNA-1">
    <property type="protein sequence ID" value="SBAD_0000000901-mRNA-1"/>
    <property type="gene ID" value="SBAD_0000000901"/>
</dbReference>
<keyword evidence="3" id="KW-1185">Reference proteome</keyword>
<accession>A0A183I8R7</accession>
<dbReference type="PANTHER" id="PTHR15435:SF2">
    <property type="entry name" value="KICSTOR COMPLEX PROTEIN KAPTIN"/>
    <property type="match status" value="1"/>
</dbReference>
<dbReference type="GO" id="GO:0051015">
    <property type="term" value="F:actin filament binding"/>
    <property type="evidence" value="ECO:0007669"/>
    <property type="project" value="TreeGrafter"/>
</dbReference>
<dbReference type="OrthoDB" id="10267127at2759"/>
<organism evidence="4">
    <name type="scientific">Soboliphyme baturini</name>
    <dbReference type="NCBI Taxonomy" id="241478"/>
    <lineage>
        <taxon>Eukaryota</taxon>
        <taxon>Metazoa</taxon>
        <taxon>Ecdysozoa</taxon>
        <taxon>Nematoda</taxon>
        <taxon>Enoplea</taxon>
        <taxon>Dorylaimia</taxon>
        <taxon>Dioctophymatida</taxon>
        <taxon>Dioctophymatoidea</taxon>
        <taxon>Soboliphymatidae</taxon>
        <taxon>Soboliphyme</taxon>
    </lineage>
</organism>
<feature type="transmembrane region" description="Helical" evidence="1">
    <location>
        <begin position="430"/>
        <end position="455"/>
    </location>
</feature>
<dbReference type="GO" id="GO:0034198">
    <property type="term" value="P:cellular response to amino acid starvation"/>
    <property type="evidence" value="ECO:0007669"/>
    <property type="project" value="TreeGrafter"/>
</dbReference>
<sequence>MSFTPDREFIETLERKVERLKRCESSSSATAADIVSALENYRQSQFGQLLNSGQAVVNGEVDLDAVVQSVSAMQNPKVDFESLPLVEYDLLNLIVPGTEGSFEVFYSSVPQGSTYNVHSLVGSDGCSWLLIIAFDGRVFAVRCNDRETDPVSISEVFDLRETIEQTTDLLVITSWPLVYASGIDGTLLVTAMDHDGYYMFDLTIAFVDTNRSLQLNMHGYKMLDVAPCVIKHVSTQRQTSVLLSASDRTIRCYRKEFENRSLVAEHSVDQELPELRGQLSAVAVSFDSVYSTLPDVRARVTVVGLADGGVIAWLVNDATNDILRQFDKSYDTPISWLRLLQTTNNETVLCLSSALGPACLFRMFQQYGFDGVTKLQRSRCFDCIVSAACVHFSEVVPPDVIYLGTFGFKLLCYEGDIDSCEFSLSVVKSYLSPVVGIQAVGNFIAVVTACGVYIYRRAASGVQKKKPP</sequence>
<evidence type="ECO:0000256" key="1">
    <source>
        <dbReference type="SAM" id="Phobius"/>
    </source>
</evidence>
<protein>
    <submittedName>
        <fullName evidence="4">Nucleoporin_N domain-containing protein</fullName>
    </submittedName>
</protein>
<evidence type="ECO:0000313" key="3">
    <source>
        <dbReference type="Proteomes" id="UP000270296"/>
    </source>
</evidence>
<dbReference type="GO" id="GO:0015629">
    <property type="term" value="C:actin cytoskeleton"/>
    <property type="evidence" value="ECO:0007669"/>
    <property type="project" value="InterPro"/>
</dbReference>
<dbReference type="AlphaFoldDB" id="A0A183I8R7"/>
<dbReference type="PANTHER" id="PTHR15435">
    <property type="entry name" value="KICSTOR COMPLEX PROTEIN KAPTIN"/>
    <property type="match status" value="1"/>
</dbReference>
<dbReference type="Proteomes" id="UP000270296">
    <property type="component" value="Unassembled WGS sequence"/>
</dbReference>
<keyword evidence="1" id="KW-0472">Membrane</keyword>
<reference evidence="2 3" key="2">
    <citation type="submission" date="2018-11" db="EMBL/GenBank/DDBJ databases">
        <authorList>
            <consortium name="Pathogen Informatics"/>
        </authorList>
    </citation>
    <scope>NUCLEOTIDE SEQUENCE [LARGE SCALE GENOMIC DNA]</scope>
</reference>
<evidence type="ECO:0000313" key="2">
    <source>
        <dbReference type="EMBL" id="VDO78518.1"/>
    </source>
</evidence>
<dbReference type="GO" id="GO:0007015">
    <property type="term" value="P:actin filament organization"/>
    <property type="evidence" value="ECO:0007669"/>
    <property type="project" value="InterPro"/>
</dbReference>
<proteinExistence type="predicted"/>
<keyword evidence="1" id="KW-1133">Transmembrane helix</keyword>
<dbReference type="InterPro" id="IPR029982">
    <property type="entry name" value="Kptn"/>
</dbReference>
<dbReference type="EMBL" id="UZAM01000010">
    <property type="protein sequence ID" value="VDO78518.1"/>
    <property type="molecule type" value="Genomic_DNA"/>
</dbReference>
<name>A0A183I8R7_9BILA</name>